<gene>
    <name evidence="2" type="ORF">TTHERM_000001459</name>
</gene>
<keyword evidence="1" id="KW-0472">Membrane</keyword>
<evidence type="ECO:0000313" key="2">
    <source>
        <dbReference type="EMBL" id="EWS76291.1"/>
    </source>
</evidence>
<evidence type="ECO:0000256" key="1">
    <source>
        <dbReference type="SAM" id="Phobius"/>
    </source>
</evidence>
<reference evidence="3" key="1">
    <citation type="journal article" date="2006" name="PLoS Biol.">
        <title>Macronuclear genome sequence of the ciliate Tetrahymena thermophila, a model eukaryote.</title>
        <authorList>
            <person name="Eisen J.A."/>
            <person name="Coyne R.S."/>
            <person name="Wu M."/>
            <person name="Wu D."/>
            <person name="Thiagarajan M."/>
            <person name="Wortman J.R."/>
            <person name="Badger J.H."/>
            <person name="Ren Q."/>
            <person name="Amedeo P."/>
            <person name="Jones K.M."/>
            <person name="Tallon L.J."/>
            <person name="Delcher A.L."/>
            <person name="Salzberg S.L."/>
            <person name="Silva J.C."/>
            <person name="Haas B.J."/>
            <person name="Majoros W.H."/>
            <person name="Farzad M."/>
            <person name="Carlton J.M."/>
            <person name="Smith R.K. Jr."/>
            <person name="Garg J."/>
            <person name="Pearlman R.E."/>
            <person name="Karrer K.M."/>
            <person name="Sun L."/>
            <person name="Manning G."/>
            <person name="Elde N.C."/>
            <person name="Turkewitz A.P."/>
            <person name="Asai D.J."/>
            <person name="Wilkes D.E."/>
            <person name="Wang Y."/>
            <person name="Cai H."/>
            <person name="Collins K."/>
            <person name="Stewart B.A."/>
            <person name="Lee S.R."/>
            <person name="Wilamowska K."/>
            <person name="Weinberg Z."/>
            <person name="Ruzzo W.L."/>
            <person name="Wloga D."/>
            <person name="Gaertig J."/>
            <person name="Frankel J."/>
            <person name="Tsao C.-C."/>
            <person name="Gorovsky M.A."/>
            <person name="Keeling P.J."/>
            <person name="Waller R.F."/>
            <person name="Patron N.J."/>
            <person name="Cherry J.M."/>
            <person name="Stover N.A."/>
            <person name="Krieger C.J."/>
            <person name="del Toro C."/>
            <person name="Ryder H.F."/>
            <person name="Williamson S.C."/>
            <person name="Barbeau R.A."/>
            <person name="Hamilton E.P."/>
            <person name="Orias E."/>
        </authorList>
    </citation>
    <scope>NUCLEOTIDE SEQUENCE [LARGE SCALE GENOMIC DNA]</scope>
    <source>
        <strain evidence="3">SB210</strain>
    </source>
</reference>
<dbReference type="Proteomes" id="UP000009168">
    <property type="component" value="Unassembled WGS sequence"/>
</dbReference>
<keyword evidence="1 2" id="KW-0812">Transmembrane</keyword>
<accession>W7XK88</accession>
<dbReference type="RefSeq" id="XP_012651075.1">
    <property type="nucleotide sequence ID" value="XM_012795621.1"/>
</dbReference>
<dbReference type="GeneID" id="24436756"/>
<keyword evidence="1" id="KW-1133">Transmembrane helix</keyword>
<dbReference type="AlphaFoldDB" id="W7XK88"/>
<feature type="transmembrane region" description="Helical" evidence="1">
    <location>
        <begin position="141"/>
        <end position="164"/>
    </location>
</feature>
<name>W7XK88_TETTS</name>
<dbReference type="EMBL" id="GG662845">
    <property type="protein sequence ID" value="EWS76291.1"/>
    <property type="molecule type" value="Genomic_DNA"/>
</dbReference>
<keyword evidence="3" id="KW-1185">Reference proteome</keyword>
<protein>
    <submittedName>
        <fullName evidence="2">Transmembrane protein, putative</fullName>
    </submittedName>
</protein>
<proteinExistence type="predicted"/>
<organism evidence="2 3">
    <name type="scientific">Tetrahymena thermophila (strain SB210)</name>
    <dbReference type="NCBI Taxonomy" id="312017"/>
    <lineage>
        <taxon>Eukaryota</taxon>
        <taxon>Sar</taxon>
        <taxon>Alveolata</taxon>
        <taxon>Ciliophora</taxon>
        <taxon>Intramacronucleata</taxon>
        <taxon>Oligohymenophorea</taxon>
        <taxon>Hymenostomatida</taxon>
        <taxon>Tetrahymenina</taxon>
        <taxon>Tetrahymenidae</taxon>
        <taxon>Tetrahymena</taxon>
    </lineage>
</organism>
<sequence>MTLIRKIKNINLKNYRVLINNLSCLTETANKLDLAAQYLTNNKAKFLIQIKNQQKPQNKEQQQWTIRKQIHQINQKLTDKNKPVIQMVQNQNHQNLKICISLKALKLNKEKKIILQIYFKTKYKKQITLLKMNEFEKLINYFKYFFFLLQVCVNFFNLELQFFLQVKLKN</sequence>
<dbReference type="KEGG" id="tet:TTHERM_000001459"/>
<dbReference type="InParanoid" id="W7XK88"/>
<evidence type="ECO:0000313" key="3">
    <source>
        <dbReference type="Proteomes" id="UP000009168"/>
    </source>
</evidence>